<protein>
    <recommendedName>
        <fullName evidence="3">RRM domain-containing protein</fullName>
    </recommendedName>
</protein>
<evidence type="ECO:0000313" key="5">
    <source>
        <dbReference type="Proteomes" id="UP001295684"/>
    </source>
</evidence>
<organism evidence="4 5">
    <name type="scientific">Euplotes crassus</name>
    <dbReference type="NCBI Taxonomy" id="5936"/>
    <lineage>
        <taxon>Eukaryota</taxon>
        <taxon>Sar</taxon>
        <taxon>Alveolata</taxon>
        <taxon>Ciliophora</taxon>
        <taxon>Intramacronucleata</taxon>
        <taxon>Spirotrichea</taxon>
        <taxon>Hypotrichia</taxon>
        <taxon>Euplotida</taxon>
        <taxon>Euplotidae</taxon>
        <taxon>Moneuplotes</taxon>
    </lineage>
</organism>
<dbReference type="Pfam" id="PF13893">
    <property type="entry name" value="RRM_5"/>
    <property type="match status" value="2"/>
</dbReference>
<dbReference type="Pfam" id="PF00076">
    <property type="entry name" value="RRM_1"/>
    <property type="match status" value="1"/>
</dbReference>
<evidence type="ECO:0000256" key="2">
    <source>
        <dbReference type="SAM" id="MobiDB-lite"/>
    </source>
</evidence>
<dbReference type="AlphaFoldDB" id="A0AAD1X9G7"/>
<feature type="domain" description="RRM" evidence="3">
    <location>
        <begin position="169"/>
        <end position="245"/>
    </location>
</feature>
<name>A0AAD1X9G7_EUPCR</name>
<dbReference type="InterPro" id="IPR055204">
    <property type="entry name" value="HNRNPL_RRM"/>
</dbReference>
<dbReference type="InterPro" id="IPR035979">
    <property type="entry name" value="RBD_domain_sf"/>
</dbReference>
<feature type="domain" description="RRM" evidence="3">
    <location>
        <begin position="77"/>
        <end position="152"/>
    </location>
</feature>
<proteinExistence type="predicted"/>
<dbReference type="NCBIfam" id="TIGR01649">
    <property type="entry name" value="hnRNP-L_PTB"/>
    <property type="match status" value="1"/>
</dbReference>
<accession>A0AAD1X9G7</accession>
<dbReference type="InterPro" id="IPR012677">
    <property type="entry name" value="Nucleotide-bd_a/b_plait_sf"/>
</dbReference>
<gene>
    <name evidence="4" type="ORF">ECRASSUSDP1_LOCUS5029</name>
</gene>
<dbReference type="Pfam" id="PF22976">
    <property type="entry name" value="RRM_10"/>
    <property type="match status" value="1"/>
</dbReference>
<dbReference type="PANTHER" id="PTHR15592">
    <property type="entry name" value="MATRIN 3/NUCLEAR PROTEIN 220-RELATED"/>
    <property type="match status" value="1"/>
</dbReference>
<dbReference type="InterPro" id="IPR000504">
    <property type="entry name" value="RRM_dom"/>
</dbReference>
<feature type="compositionally biased region" description="Acidic residues" evidence="2">
    <location>
        <begin position="42"/>
        <end position="52"/>
    </location>
</feature>
<reference evidence="4" key="1">
    <citation type="submission" date="2023-07" db="EMBL/GenBank/DDBJ databases">
        <authorList>
            <consortium name="AG Swart"/>
            <person name="Singh M."/>
            <person name="Singh A."/>
            <person name="Seah K."/>
            <person name="Emmerich C."/>
        </authorList>
    </citation>
    <scope>NUCLEOTIDE SEQUENCE</scope>
    <source>
        <strain evidence="4">DP1</strain>
    </source>
</reference>
<feature type="compositionally biased region" description="Basic and acidic residues" evidence="2">
    <location>
        <begin position="53"/>
        <end position="62"/>
    </location>
</feature>
<dbReference type="SMART" id="SM00360">
    <property type="entry name" value="RRM"/>
    <property type="match status" value="4"/>
</dbReference>
<comment type="caution">
    <text evidence="4">The sequence shown here is derived from an EMBL/GenBank/DDBJ whole genome shotgun (WGS) entry which is preliminary data.</text>
</comment>
<evidence type="ECO:0000313" key="4">
    <source>
        <dbReference type="EMBL" id="CAI2363692.1"/>
    </source>
</evidence>
<evidence type="ECO:0000259" key="3">
    <source>
        <dbReference type="PROSITE" id="PS50102"/>
    </source>
</evidence>
<feature type="domain" description="RRM" evidence="3">
    <location>
        <begin position="487"/>
        <end position="561"/>
    </location>
</feature>
<keyword evidence="1" id="KW-0694">RNA-binding</keyword>
<dbReference type="CDD" id="cd00590">
    <property type="entry name" value="RRM_SF"/>
    <property type="match status" value="1"/>
</dbReference>
<dbReference type="InterPro" id="IPR006536">
    <property type="entry name" value="HnRNP-L/PTB"/>
</dbReference>
<feature type="region of interest" description="Disordered" evidence="2">
    <location>
        <begin position="35"/>
        <end position="62"/>
    </location>
</feature>
<evidence type="ECO:0000256" key="1">
    <source>
        <dbReference type="PROSITE-ProRule" id="PRU00176"/>
    </source>
</evidence>
<keyword evidence="5" id="KW-1185">Reference proteome</keyword>
<feature type="domain" description="RRM" evidence="3">
    <location>
        <begin position="369"/>
        <end position="442"/>
    </location>
</feature>
<sequence>MDFESSSNFEQMFSFSTNFSDPLAFPSQSEKSRFLDILDSPENSDDEPEQVVEEPKKAVIKPKEPEESKNIGYFPTKVVLAKNLPAKTTELDLHSACESFGVVKKCFILIQINNAFIEFENKEAAQKCINSNNNADGPTIKGERIKFCFTGREEIVLEGSDQEFKNNILLITITNIMFQINIHTLASVFSYYGKVLRVVIFHRIHGLQALVEMETIEQAEACFKNLNNTDLYPNGNTLKIQYSSQTKLEISKDSKNSIDFTKTPYPSESVPCLSSDKLITKPCIQSEFSSLSISTPIDTRSYSSNNSSYYYQNSYGHDQNYYAGYPQHSYSEHGYPASLPSSMYYPAKPEGNSMNQYSPKPTSVKKDNNILIASGFPEDVTPYRIFRFFSLYGNVTKVKIMFKKRDTALIQYMDNYQAKLAKLYLNGCPFGDSYIKVNNSKSQYIIMPKKGSNCEESMLAQDFSHSKEHRYKIAGSRNFQNIAPPSKVLHLSNLPKEIDEPKLKKLLSKVADFEKIKFFDVAGKVMAHAEFDSISTAIEVIIEFHNYNIDGRYLKLSFSKNVSDNLQQ</sequence>
<dbReference type="SUPFAM" id="SSF54928">
    <property type="entry name" value="RNA-binding domain, RBD"/>
    <property type="match status" value="3"/>
</dbReference>
<dbReference type="Gene3D" id="3.30.70.330">
    <property type="match status" value="4"/>
</dbReference>
<dbReference type="GO" id="GO:0003723">
    <property type="term" value="F:RNA binding"/>
    <property type="evidence" value="ECO:0007669"/>
    <property type="project" value="UniProtKB-UniRule"/>
</dbReference>
<dbReference type="GO" id="GO:0005634">
    <property type="term" value="C:nucleus"/>
    <property type="evidence" value="ECO:0007669"/>
    <property type="project" value="InterPro"/>
</dbReference>
<dbReference type="Proteomes" id="UP001295684">
    <property type="component" value="Unassembled WGS sequence"/>
</dbReference>
<dbReference type="PROSITE" id="PS50102">
    <property type="entry name" value="RRM"/>
    <property type="match status" value="4"/>
</dbReference>
<dbReference type="GO" id="GO:0006397">
    <property type="term" value="P:mRNA processing"/>
    <property type="evidence" value="ECO:0007669"/>
    <property type="project" value="InterPro"/>
</dbReference>
<dbReference type="EMBL" id="CAMPGE010004841">
    <property type="protein sequence ID" value="CAI2363692.1"/>
    <property type="molecule type" value="Genomic_DNA"/>
</dbReference>